<dbReference type="EMBL" id="JAURUR010000009">
    <property type="protein sequence ID" value="MDP9765257.1"/>
    <property type="molecule type" value="Genomic_DNA"/>
</dbReference>
<accession>A0ABT9MFA2</accession>
<evidence type="ECO:0000313" key="2">
    <source>
        <dbReference type="Proteomes" id="UP001232163"/>
    </source>
</evidence>
<proteinExistence type="predicted"/>
<keyword evidence="2" id="KW-1185">Reference proteome</keyword>
<name>A0ABT9MFA2_9DEIO</name>
<organism evidence="1 2">
    <name type="scientific">Deinococcus enclensis</name>
    <dbReference type="NCBI Taxonomy" id="1049582"/>
    <lineage>
        <taxon>Bacteria</taxon>
        <taxon>Thermotogati</taxon>
        <taxon>Deinococcota</taxon>
        <taxon>Deinococci</taxon>
        <taxon>Deinococcales</taxon>
        <taxon>Deinococcaceae</taxon>
        <taxon>Deinococcus</taxon>
    </lineage>
</organism>
<gene>
    <name evidence="1" type="ORF">QO006_002705</name>
</gene>
<protein>
    <submittedName>
        <fullName evidence="1">Uncharacterized protein</fullName>
    </submittedName>
</protein>
<dbReference type="Proteomes" id="UP001232163">
    <property type="component" value="Unassembled WGS sequence"/>
</dbReference>
<evidence type="ECO:0000313" key="1">
    <source>
        <dbReference type="EMBL" id="MDP9765257.1"/>
    </source>
</evidence>
<sequence length="137" mass="15495">MDVIGLFSELAPGHPRLRSIRDFVGQLGEADQQLVLKYLDGNAGMVMCWMGLTRDPLSPEGRRVYGPSVCSDGRWIWREDLRYFVGQYRIGLPEAFLEHVRSAGGVFSTPDEELRVKFDQIMATYNRARGHGEALGY</sequence>
<reference evidence="1 2" key="1">
    <citation type="submission" date="2023-07" db="EMBL/GenBank/DDBJ databases">
        <title>Genomic Encyclopedia of Type Strains, Phase IV (KMG-IV): sequencing the most valuable type-strain genomes for metagenomic binning, comparative biology and taxonomic classification.</title>
        <authorList>
            <person name="Goeker M."/>
        </authorList>
    </citation>
    <scope>NUCLEOTIDE SEQUENCE [LARGE SCALE GENOMIC DNA]</scope>
    <source>
        <strain evidence="1 2">NIO-1023</strain>
    </source>
</reference>
<dbReference type="RefSeq" id="WP_307467012.1">
    <property type="nucleotide sequence ID" value="NZ_JAURUR010000009.1"/>
</dbReference>
<comment type="caution">
    <text evidence="1">The sequence shown here is derived from an EMBL/GenBank/DDBJ whole genome shotgun (WGS) entry which is preliminary data.</text>
</comment>